<dbReference type="RefSeq" id="WP_043116031.1">
    <property type="nucleotide sequence ID" value="NZ_JRAA01000001.1"/>
</dbReference>
<evidence type="ECO:0000313" key="5">
    <source>
        <dbReference type="EMBL" id="KHF26289.1"/>
    </source>
</evidence>
<dbReference type="Gene3D" id="1.10.287.470">
    <property type="entry name" value="Helix hairpin bin"/>
    <property type="match status" value="1"/>
</dbReference>
<dbReference type="SUPFAM" id="SSF111369">
    <property type="entry name" value="HlyD-like secretion proteins"/>
    <property type="match status" value="1"/>
</dbReference>
<evidence type="ECO:0000256" key="1">
    <source>
        <dbReference type="ARBA" id="ARBA00009477"/>
    </source>
</evidence>
<keyword evidence="3" id="KW-0732">Signal</keyword>
<dbReference type="Gene3D" id="2.40.50.100">
    <property type="match status" value="1"/>
</dbReference>
<protein>
    <submittedName>
        <fullName evidence="5">Multidrug efflux pump AcrAB, subunit A4</fullName>
    </submittedName>
</protein>
<comment type="similarity">
    <text evidence="1">Belongs to the membrane fusion protein (MFP) (TC 8.A.1) family.</text>
</comment>
<dbReference type="Proteomes" id="UP000030856">
    <property type="component" value="Unassembled WGS sequence"/>
</dbReference>
<dbReference type="PANTHER" id="PTHR30469">
    <property type="entry name" value="MULTIDRUG RESISTANCE PROTEIN MDTA"/>
    <property type="match status" value="1"/>
</dbReference>
<evidence type="ECO:0000313" key="6">
    <source>
        <dbReference type="Proteomes" id="UP000030856"/>
    </source>
</evidence>
<sequence length="333" mass="36000">MNKVILAVTLLLTSMVQAAEPNAGSASLELASATLESMPNHQYLDGTVEAVNRSTVSAQTSGQVKEILVDVDDFVSKDQVIVRLHDTPQRTALEQAEAQFKQANSDHERIASIFKKGVATEAEMEKAETALTSTRAALESAQEQLNYTVIKAPYTGIVMQRHVEPGETASQGTPLMTGVSLEKLRVSVGVPQTLINKVREFDTAFILSGEEPPIPVTKITVYPFADSTSGTFEVRLELPETKQQLYPGMFVKTAFLTGQREFLTVPTSSIVYRSEVTGIYVVKESGAVSLRHIRVGNHFGQRTAILAGLEPGEQVALDPVAAGIMARQAAGKE</sequence>
<proteinExistence type="inferred from homology"/>
<comment type="caution">
    <text evidence="5">The sequence shown here is derived from an EMBL/GenBank/DDBJ whole genome shotgun (WGS) entry which is preliminary data.</text>
</comment>
<evidence type="ECO:0000259" key="4">
    <source>
        <dbReference type="Pfam" id="PF25954"/>
    </source>
</evidence>
<dbReference type="EMBL" id="JRAA01000001">
    <property type="protein sequence ID" value="KHF26289.1"/>
    <property type="molecule type" value="Genomic_DNA"/>
</dbReference>
<dbReference type="NCBIfam" id="TIGR01730">
    <property type="entry name" value="RND_mfp"/>
    <property type="match status" value="1"/>
</dbReference>
<feature type="coiled-coil region" evidence="2">
    <location>
        <begin position="93"/>
        <end position="144"/>
    </location>
</feature>
<gene>
    <name evidence="5" type="primary">acrA4</name>
    <name evidence="5" type="ORF">JV46_21950</name>
</gene>
<accession>A0A0B0HEE5</accession>
<keyword evidence="6" id="KW-1185">Reference proteome</keyword>
<dbReference type="GO" id="GO:1990281">
    <property type="term" value="C:efflux pump complex"/>
    <property type="evidence" value="ECO:0007669"/>
    <property type="project" value="TreeGrafter"/>
</dbReference>
<organism evidence="5 6">
    <name type="scientific">Solemya velum gill symbiont</name>
    <dbReference type="NCBI Taxonomy" id="2340"/>
    <lineage>
        <taxon>Bacteria</taxon>
        <taxon>Pseudomonadati</taxon>
        <taxon>Pseudomonadota</taxon>
        <taxon>Gammaproteobacteria</taxon>
        <taxon>sulfur-oxidizing symbionts</taxon>
    </lineage>
</organism>
<dbReference type="InterPro" id="IPR058792">
    <property type="entry name" value="Beta-barrel_RND_2"/>
</dbReference>
<reference evidence="5 6" key="1">
    <citation type="journal article" date="2014" name="BMC Genomics">
        <title>The genome of the intracellular bacterium of the coastal bivalve, Solemya velum: a blueprint for thriving in and out of symbiosis.</title>
        <authorList>
            <person name="Dmytrenko O."/>
            <person name="Russell S.L."/>
            <person name="Loo W.T."/>
            <person name="Fontanez K.M."/>
            <person name="Liao L."/>
            <person name="Roeselers G."/>
            <person name="Sharma R."/>
            <person name="Stewart F.J."/>
            <person name="Newton I.L."/>
            <person name="Woyke T."/>
            <person name="Wu D."/>
            <person name="Lang J.M."/>
            <person name="Eisen J.A."/>
            <person name="Cavanaugh C.M."/>
        </authorList>
    </citation>
    <scope>NUCLEOTIDE SEQUENCE [LARGE SCALE GENOMIC DNA]</scope>
    <source>
        <strain evidence="5 6">WH</strain>
    </source>
</reference>
<dbReference type="GO" id="GO:0015562">
    <property type="term" value="F:efflux transmembrane transporter activity"/>
    <property type="evidence" value="ECO:0007669"/>
    <property type="project" value="TreeGrafter"/>
</dbReference>
<evidence type="ECO:0000256" key="2">
    <source>
        <dbReference type="SAM" id="Coils"/>
    </source>
</evidence>
<dbReference type="STRING" id="2340.JV46_21950"/>
<dbReference type="OrthoDB" id="5730196at2"/>
<dbReference type="Gene3D" id="2.40.30.170">
    <property type="match status" value="1"/>
</dbReference>
<evidence type="ECO:0000256" key="3">
    <source>
        <dbReference type="SAM" id="SignalP"/>
    </source>
</evidence>
<name>A0A0B0HEE5_SOVGS</name>
<dbReference type="Pfam" id="PF25954">
    <property type="entry name" value="Beta-barrel_RND_2"/>
    <property type="match status" value="1"/>
</dbReference>
<feature type="chain" id="PRO_5002074948" evidence="3">
    <location>
        <begin position="19"/>
        <end position="333"/>
    </location>
</feature>
<feature type="domain" description="CusB-like beta-barrel" evidence="4">
    <location>
        <begin position="214"/>
        <end position="255"/>
    </location>
</feature>
<dbReference type="PANTHER" id="PTHR30469:SF18">
    <property type="entry name" value="RESISTANCE-NODULATION-CELL DIVISION (RND) EFFLUX MEMBRANE FUSION PROTEIN-RELATED"/>
    <property type="match status" value="1"/>
</dbReference>
<dbReference type="InterPro" id="IPR006143">
    <property type="entry name" value="RND_pump_MFP"/>
</dbReference>
<dbReference type="AlphaFoldDB" id="A0A0B0HEE5"/>
<keyword evidence="2" id="KW-0175">Coiled coil</keyword>
<dbReference type="eggNOG" id="COG0845">
    <property type="taxonomic scope" value="Bacteria"/>
</dbReference>
<feature type="signal peptide" evidence="3">
    <location>
        <begin position="1"/>
        <end position="18"/>
    </location>
</feature>
<dbReference type="Gene3D" id="2.40.420.20">
    <property type="match status" value="1"/>
</dbReference>